<gene>
    <name evidence="1" type="ORF">IFK94_15060</name>
</gene>
<name>A0A8J6Y4R4_9BACT</name>
<proteinExistence type="predicted"/>
<accession>A0A8J6Y4R4</accession>
<evidence type="ECO:0000313" key="2">
    <source>
        <dbReference type="Proteomes" id="UP000648239"/>
    </source>
</evidence>
<dbReference type="EMBL" id="JACXWD010000089">
    <property type="protein sequence ID" value="MBD3869439.1"/>
    <property type="molecule type" value="Genomic_DNA"/>
</dbReference>
<dbReference type="Proteomes" id="UP000648239">
    <property type="component" value="Unassembled WGS sequence"/>
</dbReference>
<comment type="caution">
    <text evidence="1">The sequence shown here is derived from an EMBL/GenBank/DDBJ whole genome shotgun (WGS) entry which is preliminary data.</text>
</comment>
<protein>
    <submittedName>
        <fullName evidence="1">Uncharacterized protein</fullName>
    </submittedName>
</protein>
<organism evidence="1 2">
    <name type="scientific">Candidatus Polarisedimenticola svalbardensis</name>
    <dbReference type="NCBI Taxonomy" id="2886004"/>
    <lineage>
        <taxon>Bacteria</taxon>
        <taxon>Pseudomonadati</taxon>
        <taxon>Acidobacteriota</taxon>
        <taxon>Candidatus Polarisedimenticolia</taxon>
        <taxon>Candidatus Polarisedimenticolales</taxon>
        <taxon>Candidatus Polarisedimenticolaceae</taxon>
        <taxon>Candidatus Polarisedimenticola</taxon>
    </lineage>
</organism>
<reference evidence="1 2" key="1">
    <citation type="submission" date="2020-08" db="EMBL/GenBank/DDBJ databases">
        <title>Acidobacteriota in marine sediments use diverse sulfur dissimilation pathways.</title>
        <authorList>
            <person name="Wasmund K."/>
        </authorList>
    </citation>
    <scope>NUCLEOTIDE SEQUENCE [LARGE SCALE GENOMIC DNA]</scope>
    <source>
        <strain evidence="1">MAG AM4</strain>
    </source>
</reference>
<dbReference type="AlphaFoldDB" id="A0A8J6Y4R4"/>
<sequence>MEPVPSGWISISPRRSLSLSLTTLAGIDARKREPVVVKVDSSQFSQWIDTVDAAAVEAWVYDSIAGWSIIPFQVDEMSNEPVSVLGFITEESPSRECESEPSGSLPPNTIGPCEVIYELTGEGPPAGVLSKNDEMVFLAGYAGSCISPTNWVPGQQGEFADYRYRILVADQENAEMGCVYLYRRTGGTSSTISDLIDYHPTGDGVPANCRPVGTDACGAIISGALDIDGDAVIDSPAYQLDFYGNWTIDKWMIGETCQGQPCPSQDMIDLFKYRIESPGETERNWDLQDPDGGQCTNFRGYIDGPVRVVRDVQGSASGGTTRKIEFAYPGEFARRVYLRVHPVQGPIYTYPDLLEQNVNTSLSAKIFKAGYTGS</sequence>
<evidence type="ECO:0000313" key="1">
    <source>
        <dbReference type="EMBL" id="MBD3869439.1"/>
    </source>
</evidence>
<feature type="non-terminal residue" evidence="1">
    <location>
        <position position="374"/>
    </location>
</feature>